<evidence type="ECO:0000313" key="11">
    <source>
        <dbReference type="EMBL" id="SEK07281.1"/>
    </source>
</evidence>
<sequence>MEHFAAFAARLFGVALVALSIFVSIETVARKLFNFSFEGADELGGYVLAIGSSLAFVVALVDRAHIRIDVLHARFPKRLQAVMDWLSIVSIAGLGLFILYVGRIVIVDTLAYGSTAPTPWATPLIWPQAAWYAALCLFALASIYMAVRATVHVINGRLDQVTAEFHPKGAIEELQEEMEDLGRR</sequence>
<evidence type="ECO:0000256" key="8">
    <source>
        <dbReference type="ARBA" id="ARBA00038436"/>
    </source>
</evidence>
<evidence type="ECO:0000256" key="7">
    <source>
        <dbReference type="ARBA" id="ARBA00023136"/>
    </source>
</evidence>
<organism evidence="11 12">
    <name type="scientific">Marinovum algicola</name>
    <dbReference type="NCBI Taxonomy" id="42444"/>
    <lineage>
        <taxon>Bacteria</taxon>
        <taxon>Pseudomonadati</taxon>
        <taxon>Pseudomonadota</taxon>
        <taxon>Alphaproteobacteria</taxon>
        <taxon>Rhodobacterales</taxon>
        <taxon>Roseobacteraceae</taxon>
        <taxon>Marinovum</taxon>
    </lineage>
</organism>
<evidence type="ECO:0000259" key="10">
    <source>
        <dbReference type="Pfam" id="PF04290"/>
    </source>
</evidence>
<keyword evidence="4 9" id="KW-0997">Cell inner membrane</keyword>
<dbReference type="GeneID" id="80820637"/>
<feature type="transmembrane region" description="Helical" evidence="9">
    <location>
        <begin position="45"/>
        <end position="61"/>
    </location>
</feature>
<evidence type="ECO:0000256" key="4">
    <source>
        <dbReference type="ARBA" id="ARBA00022519"/>
    </source>
</evidence>
<comment type="caution">
    <text evidence="11">The sequence shown here is derived from an EMBL/GenBank/DDBJ whole genome shotgun (WGS) entry which is preliminary data.</text>
</comment>
<comment type="function">
    <text evidence="9">Part of the tripartite ATP-independent periplasmic (TRAP) transport system.</text>
</comment>
<feature type="transmembrane region" description="Helical" evidence="9">
    <location>
        <begin position="125"/>
        <end position="147"/>
    </location>
</feature>
<keyword evidence="2 9" id="KW-0813">Transport</keyword>
<evidence type="ECO:0000313" key="12">
    <source>
        <dbReference type="Proteomes" id="UP000182932"/>
    </source>
</evidence>
<comment type="subunit">
    <text evidence="9">The complex comprises the extracytoplasmic solute receptor protein and the two transmembrane proteins.</text>
</comment>
<evidence type="ECO:0000256" key="2">
    <source>
        <dbReference type="ARBA" id="ARBA00022448"/>
    </source>
</evidence>
<keyword evidence="7 9" id="KW-0472">Membrane</keyword>
<keyword evidence="12" id="KW-1185">Reference proteome</keyword>
<dbReference type="AlphaFoldDB" id="A0A975WEE8"/>
<keyword evidence="3" id="KW-1003">Cell membrane</keyword>
<proteinExistence type="inferred from homology"/>
<dbReference type="Proteomes" id="UP000182932">
    <property type="component" value="Unassembled WGS sequence"/>
</dbReference>
<name>A0A975WEE8_9RHOB</name>
<dbReference type="EMBL" id="FNYY01000024">
    <property type="protein sequence ID" value="SEK07281.1"/>
    <property type="molecule type" value="Genomic_DNA"/>
</dbReference>
<evidence type="ECO:0000256" key="5">
    <source>
        <dbReference type="ARBA" id="ARBA00022692"/>
    </source>
</evidence>
<dbReference type="Pfam" id="PF04290">
    <property type="entry name" value="DctQ"/>
    <property type="match status" value="1"/>
</dbReference>
<evidence type="ECO:0000256" key="3">
    <source>
        <dbReference type="ARBA" id="ARBA00022475"/>
    </source>
</evidence>
<evidence type="ECO:0000256" key="1">
    <source>
        <dbReference type="ARBA" id="ARBA00004429"/>
    </source>
</evidence>
<keyword evidence="5 9" id="KW-0812">Transmembrane</keyword>
<feature type="transmembrane region" description="Helical" evidence="9">
    <location>
        <begin position="82"/>
        <end position="105"/>
    </location>
</feature>
<accession>A0A975WEE8</accession>
<evidence type="ECO:0000256" key="6">
    <source>
        <dbReference type="ARBA" id="ARBA00022989"/>
    </source>
</evidence>
<comment type="subcellular location">
    <subcellularLocation>
        <location evidence="1 9">Cell inner membrane</location>
        <topology evidence="1 9">Multi-pass membrane protein</topology>
    </subcellularLocation>
</comment>
<keyword evidence="6 9" id="KW-1133">Transmembrane helix</keyword>
<feature type="transmembrane region" description="Helical" evidence="9">
    <location>
        <begin position="7"/>
        <end position="25"/>
    </location>
</feature>
<feature type="domain" description="Tripartite ATP-independent periplasmic transporters DctQ component" evidence="10">
    <location>
        <begin position="21"/>
        <end position="149"/>
    </location>
</feature>
<comment type="similarity">
    <text evidence="8 9">Belongs to the TRAP transporter small permease family.</text>
</comment>
<reference evidence="11 12" key="1">
    <citation type="submission" date="2016-10" db="EMBL/GenBank/DDBJ databases">
        <authorList>
            <person name="Varghese N."/>
            <person name="Submissions S."/>
        </authorList>
    </citation>
    <scope>NUCLEOTIDE SEQUENCE [LARGE SCALE GENOMIC DNA]</scope>
    <source>
        <strain evidence="11 12">FF3</strain>
    </source>
</reference>
<dbReference type="InterPro" id="IPR007387">
    <property type="entry name" value="TRAP_DctQ"/>
</dbReference>
<dbReference type="GO" id="GO:0022857">
    <property type="term" value="F:transmembrane transporter activity"/>
    <property type="evidence" value="ECO:0007669"/>
    <property type="project" value="UniProtKB-UniRule"/>
</dbReference>
<protein>
    <recommendedName>
        <fullName evidence="9">TRAP transporter small permease protein</fullName>
    </recommendedName>
</protein>
<dbReference type="GO" id="GO:0005886">
    <property type="term" value="C:plasma membrane"/>
    <property type="evidence" value="ECO:0007669"/>
    <property type="project" value="UniProtKB-SubCell"/>
</dbReference>
<evidence type="ECO:0000256" key="9">
    <source>
        <dbReference type="RuleBase" id="RU369079"/>
    </source>
</evidence>
<dbReference type="PANTHER" id="PTHR35011">
    <property type="entry name" value="2,3-DIKETO-L-GULONATE TRAP TRANSPORTER SMALL PERMEASE PROTEIN YIAM"/>
    <property type="match status" value="1"/>
</dbReference>
<dbReference type="RefSeq" id="WP_074839379.1">
    <property type="nucleotide sequence ID" value="NZ_CATMKJ010000018.1"/>
</dbReference>
<dbReference type="InterPro" id="IPR055348">
    <property type="entry name" value="DctQ"/>
</dbReference>
<gene>
    <name evidence="11" type="ORF">SAMN04487940_12420</name>
</gene>